<feature type="compositionally biased region" description="Polar residues" evidence="1">
    <location>
        <begin position="398"/>
        <end position="410"/>
    </location>
</feature>
<protein>
    <recommendedName>
        <fullName evidence="2">DUF4283 domain-containing protein</fullName>
    </recommendedName>
</protein>
<feature type="compositionally biased region" description="Low complexity" evidence="1">
    <location>
        <begin position="51"/>
        <end position="71"/>
    </location>
</feature>
<dbReference type="AlphaFoldDB" id="A0A087GS63"/>
<keyword evidence="4" id="KW-1185">Reference proteome</keyword>
<proteinExistence type="predicted"/>
<dbReference type="Proteomes" id="UP000029120">
    <property type="component" value="Chromosome 6"/>
</dbReference>
<feature type="compositionally biased region" description="Pro residues" evidence="1">
    <location>
        <begin position="573"/>
        <end position="591"/>
    </location>
</feature>
<dbReference type="OMA" id="ENTCPAK"/>
<dbReference type="PANTHER" id="PTHR31286:SF90">
    <property type="entry name" value="DUF4283 DOMAIN-CONTAINING PROTEIN"/>
    <property type="match status" value="1"/>
</dbReference>
<sequence>MSNHWFPQGASALNPRLPPPVDHRPPSPHPPKPPDPSPPLPTSQYPPLPSSPLSSIPPMSSTISSEISFSPNSDVPMTQAVVSTNPDVVMAQADIIPTIIPKVEVFPLLEPTVPDKPSPSLSQPSPTTKAPILQTPPSFPPTTHGAPLSLAERIKRSEDKTLHKLDDVEVLVSDAGRPRVKIPDSVFKQGADLHKEFVVGYFCGRTPAYGSIQSVLNHIWGKGLKLEIHVNSLARSMLVRIPNDFIRHKVLEKKIWYAGDTMFHVAQWGDMESSDPKASDGSTHPKLSKIPLWAHLKGIPFDLIHDAGLSRVAELIGYPKEMDDFTKNLTRVNEAHVKVEIDVTKPLPSVIEIERENGRVDIVEVEYPWVPPSYSNCKEIGHLIRNCHKLTPKWVPKTTATDPKRNQSPPVDTASPVGDQTVENTCPAKNKSTDQPDILDTNMDLSLHQSEMTDTPTTAAVIPLEVTPEVDYCPTTPLHKVATLFDDLSTIVPRTSSTPPQLDPLSSESPPESLIPYVVGLPVPYGLVSSRPPVKNYTTKSGASKTKSLKDFLTSTTKPPANLLSSSLNSTTKPPPSPSHTKPPLPVPPKSLTPKTVETTSLLSEPKGSSLFKGATSPNL</sequence>
<reference evidence="4" key="1">
    <citation type="journal article" date="2015" name="Nat. Plants">
        <title>Genome expansion of Arabis alpina linked with retrotransposition and reduced symmetric DNA methylation.</title>
        <authorList>
            <person name="Willing E.M."/>
            <person name="Rawat V."/>
            <person name="Mandakova T."/>
            <person name="Maumus F."/>
            <person name="James G.V."/>
            <person name="Nordstroem K.J."/>
            <person name="Becker C."/>
            <person name="Warthmann N."/>
            <person name="Chica C."/>
            <person name="Szarzynska B."/>
            <person name="Zytnicki M."/>
            <person name="Albani M.C."/>
            <person name="Kiefer C."/>
            <person name="Bergonzi S."/>
            <person name="Castaings L."/>
            <person name="Mateos J.L."/>
            <person name="Berns M.C."/>
            <person name="Bujdoso N."/>
            <person name="Piofczyk T."/>
            <person name="de Lorenzo L."/>
            <person name="Barrero-Sicilia C."/>
            <person name="Mateos I."/>
            <person name="Piednoel M."/>
            <person name="Hagmann J."/>
            <person name="Chen-Min-Tao R."/>
            <person name="Iglesias-Fernandez R."/>
            <person name="Schuster S.C."/>
            <person name="Alonso-Blanco C."/>
            <person name="Roudier F."/>
            <person name="Carbonero P."/>
            <person name="Paz-Ares J."/>
            <person name="Davis S.J."/>
            <person name="Pecinka A."/>
            <person name="Quesneville H."/>
            <person name="Colot V."/>
            <person name="Lysak M.A."/>
            <person name="Weigel D."/>
            <person name="Coupland G."/>
            <person name="Schneeberger K."/>
        </authorList>
    </citation>
    <scope>NUCLEOTIDE SEQUENCE [LARGE SCALE GENOMIC DNA]</scope>
    <source>
        <strain evidence="4">cv. Pajares</strain>
    </source>
</reference>
<gene>
    <name evidence="3" type="ordered locus">AALP_Aa6g279100</name>
</gene>
<dbReference type="InterPro" id="IPR040256">
    <property type="entry name" value="At4g02000-like"/>
</dbReference>
<dbReference type="Gramene" id="KFK32715">
    <property type="protein sequence ID" value="KFK32715"/>
    <property type="gene ID" value="AALP_AA6G279100"/>
</dbReference>
<feature type="compositionally biased region" description="Low complexity" evidence="1">
    <location>
        <begin position="558"/>
        <end position="572"/>
    </location>
</feature>
<feature type="compositionally biased region" description="Pro residues" evidence="1">
    <location>
        <begin position="27"/>
        <end position="50"/>
    </location>
</feature>
<feature type="region of interest" description="Disordered" evidence="1">
    <location>
        <begin position="553"/>
        <end position="620"/>
    </location>
</feature>
<name>A0A087GS63_ARAAL</name>
<dbReference type="OrthoDB" id="1110902at2759"/>
<evidence type="ECO:0000313" key="4">
    <source>
        <dbReference type="Proteomes" id="UP000029120"/>
    </source>
</evidence>
<feature type="region of interest" description="Disordered" evidence="1">
    <location>
        <begin position="114"/>
        <end position="145"/>
    </location>
</feature>
<evidence type="ECO:0000259" key="2">
    <source>
        <dbReference type="Pfam" id="PF14111"/>
    </source>
</evidence>
<feature type="domain" description="DUF4283" evidence="2">
    <location>
        <begin position="191"/>
        <end position="272"/>
    </location>
</feature>
<dbReference type="eggNOG" id="KOG1075">
    <property type="taxonomic scope" value="Eukaryota"/>
</dbReference>
<feature type="region of interest" description="Disordered" evidence="1">
    <location>
        <begin position="1"/>
        <end position="71"/>
    </location>
</feature>
<feature type="region of interest" description="Disordered" evidence="1">
    <location>
        <begin position="396"/>
        <end position="438"/>
    </location>
</feature>
<dbReference type="InterPro" id="IPR025558">
    <property type="entry name" value="DUF4283"/>
</dbReference>
<accession>A0A087GS63</accession>
<dbReference type="EMBL" id="CM002874">
    <property type="protein sequence ID" value="KFK32715.1"/>
    <property type="molecule type" value="Genomic_DNA"/>
</dbReference>
<dbReference type="Pfam" id="PF14111">
    <property type="entry name" value="DUF4283"/>
    <property type="match status" value="1"/>
</dbReference>
<evidence type="ECO:0000313" key="3">
    <source>
        <dbReference type="EMBL" id="KFK32715.1"/>
    </source>
</evidence>
<dbReference type="PANTHER" id="PTHR31286">
    <property type="entry name" value="GLYCINE-RICH CELL WALL STRUCTURAL PROTEIN 1.8-LIKE"/>
    <property type="match status" value="1"/>
</dbReference>
<organism evidence="3 4">
    <name type="scientific">Arabis alpina</name>
    <name type="common">Alpine rock-cress</name>
    <dbReference type="NCBI Taxonomy" id="50452"/>
    <lineage>
        <taxon>Eukaryota</taxon>
        <taxon>Viridiplantae</taxon>
        <taxon>Streptophyta</taxon>
        <taxon>Embryophyta</taxon>
        <taxon>Tracheophyta</taxon>
        <taxon>Spermatophyta</taxon>
        <taxon>Magnoliopsida</taxon>
        <taxon>eudicotyledons</taxon>
        <taxon>Gunneridae</taxon>
        <taxon>Pentapetalae</taxon>
        <taxon>rosids</taxon>
        <taxon>malvids</taxon>
        <taxon>Brassicales</taxon>
        <taxon>Brassicaceae</taxon>
        <taxon>Arabideae</taxon>
        <taxon>Arabis</taxon>
    </lineage>
</organism>
<evidence type="ECO:0000256" key="1">
    <source>
        <dbReference type="SAM" id="MobiDB-lite"/>
    </source>
</evidence>